<evidence type="ECO:0000256" key="1">
    <source>
        <dbReference type="ARBA" id="ARBA00022801"/>
    </source>
</evidence>
<gene>
    <name evidence="3" type="ORF">FC56_GL001152</name>
</gene>
<feature type="domain" description="BD-FAE-like" evidence="2">
    <location>
        <begin position="20"/>
        <end position="211"/>
    </location>
</feature>
<comment type="caution">
    <text evidence="3">The sequence shown here is derived from an EMBL/GenBank/DDBJ whole genome shotgun (WGS) entry which is preliminary data.</text>
</comment>
<dbReference type="GO" id="GO:0016787">
    <property type="term" value="F:hydrolase activity"/>
    <property type="evidence" value="ECO:0007669"/>
    <property type="project" value="UniProtKB-KW"/>
</dbReference>
<dbReference type="EMBL" id="AYZR01000004">
    <property type="protein sequence ID" value="KRM94204.1"/>
    <property type="molecule type" value="Genomic_DNA"/>
</dbReference>
<dbReference type="InterPro" id="IPR050300">
    <property type="entry name" value="GDXG_lipolytic_enzyme"/>
</dbReference>
<dbReference type="Gene3D" id="3.40.50.1820">
    <property type="entry name" value="alpha/beta hydrolase"/>
    <property type="match status" value="1"/>
</dbReference>
<dbReference type="InterPro" id="IPR029058">
    <property type="entry name" value="AB_hydrolase_fold"/>
</dbReference>
<dbReference type="STRING" id="1423802.FC56_GL001152"/>
<name>A0A0R2D291_9LACO</name>
<dbReference type="PANTHER" id="PTHR48081">
    <property type="entry name" value="AB HYDROLASE SUPERFAMILY PROTEIN C4A8.06C"/>
    <property type="match status" value="1"/>
</dbReference>
<evidence type="ECO:0000313" key="4">
    <source>
        <dbReference type="Proteomes" id="UP000051256"/>
    </source>
</evidence>
<reference evidence="3 4" key="1">
    <citation type="journal article" date="2015" name="Genome Announc.">
        <title>Expanding the biotechnology potential of lactobacilli through comparative genomics of 213 strains and associated genera.</title>
        <authorList>
            <person name="Sun Z."/>
            <person name="Harris H.M."/>
            <person name="McCann A."/>
            <person name="Guo C."/>
            <person name="Argimon S."/>
            <person name="Zhang W."/>
            <person name="Yang X."/>
            <person name="Jeffery I.B."/>
            <person name="Cooney J.C."/>
            <person name="Kagawa T.F."/>
            <person name="Liu W."/>
            <person name="Song Y."/>
            <person name="Salvetti E."/>
            <person name="Wrobel A."/>
            <person name="Rasinkangas P."/>
            <person name="Parkhill J."/>
            <person name="Rea M.C."/>
            <person name="O'Sullivan O."/>
            <person name="Ritari J."/>
            <person name="Douillard F.P."/>
            <person name="Paul Ross R."/>
            <person name="Yang R."/>
            <person name="Briner A.E."/>
            <person name="Felis G.E."/>
            <person name="de Vos W.M."/>
            <person name="Barrangou R."/>
            <person name="Klaenhammer T.R."/>
            <person name="Caufield P.W."/>
            <person name="Cui Y."/>
            <person name="Zhang H."/>
            <person name="O'Toole P.W."/>
        </authorList>
    </citation>
    <scope>NUCLEOTIDE SEQUENCE [LARGE SCALE GENOMIC DNA]</scope>
    <source>
        <strain evidence="3 4">DSM 24302</strain>
    </source>
</reference>
<keyword evidence="4" id="KW-1185">Reference proteome</keyword>
<proteinExistence type="predicted"/>
<dbReference type="Proteomes" id="UP000051256">
    <property type="component" value="Unassembled WGS sequence"/>
</dbReference>
<evidence type="ECO:0000313" key="3">
    <source>
        <dbReference type="EMBL" id="KRM94204.1"/>
    </source>
</evidence>
<organism evidence="3 4">
    <name type="scientific">Lentilactobacillus senioris DSM 24302 = JCM 17472</name>
    <dbReference type="NCBI Taxonomy" id="1423802"/>
    <lineage>
        <taxon>Bacteria</taxon>
        <taxon>Bacillati</taxon>
        <taxon>Bacillota</taxon>
        <taxon>Bacilli</taxon>
        <taxon>Lactobacillales</taxon>
        <taxon>Lactobacillaceae</taxon>
        <taxon>Lentilactobacillus</taxon>
    </lineage>
</organism>
<sequence length="280" mass="31055">MTVQSKLDVVYDDKNELALDYYWDPSITNKGVLIDIHGGGWFRGDKSKDSDWATRLVGEGYFVVVPNYRITPQGYYPDPLTDMDNVVAWVRDHADQLSYDANKIGAVGSSVGGNMSVELAIKYGMPAVSLSGILDIDSWLSNHSDVVAKQDARQNFNGASSEINQNGANDSFYKWFVMNYFNGNNDPQLWQKATPYHRVDAKTGPIFMANSLNEFVPTTGVTTMLEALNKVQVPSESHFISGTKHAKGYLDQVFDQSVIFLNKFVANDGIQAKAVDNEAN</sequence>
<dbReference type="PATRIC" id="fig|1423802.4.peg.1168"/>
<keyword evidence="1 3" id="KW-0378">Hydrolase</keyword>
<dbReference type="AlphaFoldDB" id="A0A0R2D291"/>
<dbReference type="Pfam" id="PF20434">
    <property type="entry name" value="BD-FAE"/>
    <property type="match status" value="1"/>
</dbReference>
<accession>A0A0R2D291</accession>
<dbReference type="RefSeq" id="WP_056977299.1">
    <property type="nucleotide sequence ID" value="NZ_AYZR01000004.1"/>
</dbReference>
<dbReference type="InterPro" id="IPR049492">
    <property type="entry name" value="BD-FAE-like_dom"/>
</dbReference>
<evidence type="ECO:0000259" key="2">
    <source>
        <dbReference type="Pfam" id="PF20434"/>
    </source>
</evidence>
<protein>
    <submittedName>
        <fullName evidence="3">Carboxylic ester hydrolase</fullName>
    </submittedName>
</protein>
<dbReference type="SUPFAM" id="SSF53474">
    <property type="entry name" value="alpha/beta-Hydrolases"/>
    <property type="match status" value="1"/>
</dbReference>